<dbReference type="SMART" id="SM00248">
    <property type="entry name" value="ANK"/>
    <property type="match status" value="8"/>
</dbReference>
<feature type="compositionally biased region" description="Gly residues" evidence="4">
    <location>
        <begin position="547"/>
        <end position="559"/>
    </location>
</feature>
<dbReference type="InterPro" id="IPR036770">
    <property type="entry name" value="Ankyrin_rpt-contain_sf"/>
</dbReference>
<dbReference type="Pfam" id="PF00023">
    <property type="entry name" value="Ank"/>
    <property type="match status" value="1"/>
</dbReference>
<dbReference type="PROSITE" id="PS50088">
    <property type="entry name" value="ANK_REPEAT"/>
    <property type="match status" value="2"/>
</dbReference>
<name>A0A9P7GZH0_9HYPO</name>
<comment type="caution">
    <text evidence="5">The sequence shown here is derived from an EMBL/GenBank/DDBJ whole genome shotgun (WGS) entry which is preliminary data.</text>
</comment>
<dbReference type="AlphaFoldDB" id="A0A9P7GZH0"/>
<evidence type="ECO:0000313" key="6">
    <source>
        <dbReference type="Proteomes" id="UP000782241"/>
    </source>
</evidence>
<keyword evidence="2 3" id="KW-0040">ANK repeat</keyword>
<gene>
    <name evidence="5" type="ORF">KAF25_000310</name>
</gene>
<protein>
    <recommendedName>
        <fullName evidence="7">Ankyrin</fullName>
    </recommendedName>
</protein>
<dbReference type="PANTHER" id="PTHR24198">
    <property type="entry name" value="ANKYRIN REPEAT AND PROTEIN KINASE DOMAIN-CONTAINING PROTEIN"/>
    <property type="match status" value="1"/>
</dbReference>
<organism evidence="5 6">
    <name type="scientific">Fusarium avenaceum</name>
    <dbReference type="NCBI Taxonomy" id="40199"/>
    <lineage>
        <taxon>Eukaryota</taxon>
        <taxon>Fungi</taxon>
        <taxon>Dikarya</taxon>
        <taxon>Ascomycota</taxon>
        <taxon>Pezizomycotina</taxon>
        <taxon>Sordariomycetes</taxon>
        <taxon>Hypocreomycetidae</taxon>
        <taxon>Hypocreales</taxon>
        <taxon>Nectriaceae</taxon>
        <taxon>Fusarium</taxon>
        <taxon>Fusarium tricinctum species complex</taxon>
    </lineage>
</organism>
<dbReference type="PROSITE" id="PS50297">
    <property type="entry name" value="ANK_REP_REGION"/>
    <property type="match status" value="1"/>
</dbReference>
<evidence type="ECO:0000256" key="1">
    <source>
        <dbReference type="ARBA" id="ARBA00022737"/>
    </source>
</evidence>
<feature type="repeat" description="ANK" evidence="3">
    <location>
        <begin position="436"/>
        <end position="469"/>
    </location>
</feature>
<dbReference type="Pfam" id="PF12796">
    <property type="entry name" value="Ank_2"/>
    <property type="match status" value="2"/>
</dbReference>
<dbReference type="PANTHER" id="PTHR24198:SF165">
    <property type="entry name" value="ANKYRIN REPEAT-CONTAINING PROTEIN-RELATED"/>
    <property type="match status" value="1"/>
</dbReference>
<sequence length="565" mass="62580">MAPPDVSETESPYRIFRVNPNDEFSDEEDEYNHDRVVMTMTDRDGSILYEMEGLPLLHKIIYQNDVGALQQYFTIAPNFAQKLPNGEEEIIETTDDFELAVQSGSLDVLQWLLNNAPRDTVSTQPIRFTTRGFQLLNEAARYGRIETVKFLLAHQPLYANIQDRDRKGYTAILSAADVYSERYCFQPAWNEVCLENNEAIINLLLDQGACASDTYVAPYIQETLDTVLTLVVKWAGPELIKRLIDCGADVHTTITKWPMYNGASASGVNALAVACYHANIKAVETLIDCRGAVTAASMACCQDSLSRLPLHWVTKNQLPLDDLENIPKSLLRERVQNITSLIELLLSLHPAAINIQDQEGHTPLHHATESFGRNSKLYTPIFELLCKRGGDASIRNNKGQTPLHTLFDTCITNVPIDPAAISVLVAHGARVTDTVAGGTLLHIAAGNLYFADAVSCLLDHGADPTAKDSSQATALHRAASGRLWQSNVRKAEVKIRSQDDMLARLVKAGGEELMDLPDVHGETPRQICQRRREQWRIAELPREQFGSGRGRPGRGGARNGRGRGS</sequence>
<evidence type="ECO:0000256" key="4">
    <source>
        <dbReference type="SAM" id="MobiDB-lite"/>
    </source>
</evidence>
<dbReference type="InterPro" id="IPR002110">
    <property type="entry name" value="Ankyrin_rpt"/>
</dbReference>
<dbReference type="Proteomes" id="UP000782241">
    <property type="component" value="Unassembled WGS sequence"/>
</dbReference>
<reference evidence="5" key="1">
    <citation type="submission" date="2021-04" db="EMBL/GenBank/DDBJ databases">
        <title>Draft genome of Fusarium avenaceum strain F156N33, isolated from an atmospheric sample in Virginia.</title>
        <authorList>
            <person name="Yang S."/>
            <person name="Vinatzer B.A."/>
            <person name="Coleman J."/>
        </authorList>
    </citation>
    <scope>NUCLEOTIDE SEQUENCE</scope>
    <source>
        <strain evidence="5">F156N33</strain>
    </source>
</reference>
<evidence type="ECO:0000313" key="5">
    <source>
        <dbReference type="EMBL" id="KAG5659108.1"/>
    </source>
</evidence>
<feature type="repeat" description="ANK" evidence="3">
    <location>
        <begin position="359"/>
        <end position="397"/>
    </location>
</feature>
<evidence type="ECO:0008006" key="7">
    <source>
        <dbReference type="Google" id="ProtNLM"/>
    </source>
</evidence>
<dbReference type="Gene3D" id="1.25.40.20">
    <property type="entry name" value="Ankyrin repeat-containing domain"/>
    <property type="match status" value="1"/>
</dbReference>
<evidence type="ECO:0000256" key="3">
    <source>
        <dbReference type="PROSITE-ProRule" id="PRU00023"/>
    </source>
</evidence>
<dbReference type="EMBL" id="JAGPUO010000012">
    <property type="protein sequence ID" value="KAG5659108.1"/>
    <property type="molecule type" value="Genomic_DNA"/>
</dbReference>
<keyword evidence="1" id="KW-0677">Repeat</keyword>
<accession>A0A9P7GZH0</accession>
<feature type="region of interest" description="Disordered" evidence="4">
    <location>
        <begin position="538"/>
        <end position="565"/>
    </location>
</feature>
<evidence type="ECO:0000256" key="2">
    <source>
        <dbReference type="ARBA" id="ARBA00023043"/>
    </source>
</evidence>
<dbReference type="SUPFAM" id="SSF48403">
    <property type="entry name" value="Ankyrin repeat"/>
    <property type="match status" value="1"/>
</dbReference>
<keyword evidence="6" id="KW-1185">Reference proteome</keyword>
<proteinExistence type="predicted"/>